<dbReference type="InterPro" id="IPR050288">
    <property type="entry name" value="Cellulose_deg_GH3"/>
</dbReference>
<proteinExistence type="inferred from homology"/>
<accession>A0ABW1AHL9</accession>
<organism evidence="4 5">
    <name type="scientific">Actinomadura rugatobispora</name>
    <dbReference type="NCBI Taxonomy" id="1994"/>
    <lineage>
        <taxon>Bacteria</taxon>
        <taxon>Bacillati</taxon>
        <taxon>Actinomycetota</taxon>
        <taxon>Actinomycetes</taxon>
        <taxon>Streptosporangiales</taxon>
        <taxon>Thermomonosporaceae</taxon>
        <taxon>Actinomadura</taxon>
    </lineage>
</organism>
<dbReference type="PANTHER" id="PTHR42715:SF10">
    <property type="entry name" value="BETA-GLUCOSIDASE"/>
    <property type="match status" value="1"/>
</dbReference>
<comment type="caution">
    <text evidence="4">The sequence shown here is derived from an EMBL/GenBank/DDBJ whole genome shotgun (WGS) entry which is preliminary data.</text>
</comment>
<feature type="domain" description="Fibronectin type III-like" evidence="3">
    <location>
        <begin position="163"/>
        <end position="235"/>
    </location>
</feature>
<dbReference type="Proteomes" id="UP001596074">
    <property type="component" value="Unassembled WGS sequence"/>
</dbReference>
<sequence length="253" mass="26455">MQVRQAGALRGDQDALISEVARANPNTVVVLETGGPVLTSWAGEVKAVLAAWYPGQQAGHALARVLYGDVDPGGRLPVTFPVDEGDIPTAAGGAAQFPGLNRTVTFSEGVMVGYRHYDANDLEPRFPFGHGLSYTTFSYGDLVVRPGSVQVTVTNTGTRAGVAVPQLYLGLPSPRADVPQPPRQLKGYEKLRLAPGESSRVTFPLSGRSLAYWDEGAGAWKIAPGCYKVTVGGSSRDGALRGSFAQGGAACPG</sequence>
<dbReference type="Pfam" id="PF14310">
    <property type="entry name" value="Fn3-like"/>
    <property type="match status" value="1"/>
</dbReference>
<comment type="similarity">
    <text evidence="1">Belongs to the glycosyl hydrolase 3 family.</text>
</comment>
<reference evidence="5" key="1">
    <citation type="journal article" date="2019" name="Int. J. Syst. Evol. Microbiol.">
        <title>The Global Catalogue of Microorganisms (GCM) 10K type strain sequencing project: providing services to taxonomists for standard genome sequencing and annotation.</title>
        <authorList>
            <consortium name="The Broad Institute Genomics Platform"/>
            <consortium name="The Broad Institute Genome Sequencing Center for Infectious Disease"/>
            <person name="Wu L."/>
            <person name="Ma J."/>
        </authorList>
    </citation>
    <scope>NUCLEOTIDE SEQUENCE [LARGE SCALE GENOMIC DNA]</scope>
    <source>
        <strain evidence="5">KCTC 42087</strain>
    </source>
</reference>
<evidence type="ECO:0000256" key="2">
    <source>
        <dbReference type="ARBA" id="ARBA00022801"/>
    </source>
</evidence>
<dbReference type="PANTHER" id="PTHR42715">
    <property type="entry name" value="BETA-GLUCOSIDASE"/>
    <property type="match status" value="1"/>
</dbReference>
<dbReference type="RefSeq" id="WP_378291684.1">
    <property type="nucleotide sequence ID" value="NZ_JBHSON010000133.1"/>
</dbReference>
<dbReference type="InterPro" id="IPR036881">
    <property type="entry name" value="Glyco_hydro_3_C_sf"/>
</dbReference>
<dbReference type="Gene3D" id="3.40.50.1700">
    <property type="entry name" value="Glycoside hydrolase family 3 C-terminal domain"/>
    <property type="match status" value="1"/>
</dbReference>
<dbReference type="SMART" id="SM01217">
    <property type="entry name" value="Fn3_like"/>
    <property type="match status" value="1"/>
</dbReference>
<dbReference type="Pfam" id="PF01915">
    <property type="entry name" value="Glyco_hydro_3_C"/>
    <property type="match status" value="1"/>
</dbReference>
<evidence type="ECO:0000313" key="5">
    <source>
        <dbReference type="Proteomes" id="UP001596074"/>
    </source>
</evidence>
<evidence type="ECO:0000313" key="4">
    <source>
        <dbReference type="EMBL" id="MFC5754029.1"/>
    </source>
</evidence>
<dbReference type="Gene3D" id="3.20.20.300">
    <property type="entry name" value="Glycoside hydrolase, family 3, N-terminal domain"/>
    <property type="match status" value="1"/>
</dbReference>
<dbReference type="InterPro" id="IPR026891">
    <property type="entry name" value="Fn3-like"/>
</dbReference>
<name>A0ABW1AHL9_9ACTN</name>
<dbReference type="InterPro" id="IPR013783">
    <property type="entry name" value="Ig-like_fold"/>
</dbReference>
<dbReference type="InterPro" id="IPR036962">
    <property type="entry name" value="Glyco_hydro_3_N_sf"/>
</dbReference>
<keyword evidence="2 4" id="KW-0378">Hydrolase</keyword>
<evidence type="ECO:0000256" key="1">
    <source>
        <dbReference type="ARBA" id="ARBA00005336"/>
    </source>
</evidence>
<protein>
    <submittedName>
        <fullName evidence="4">Glycoside hydrolase family 3 C-terminal domain-containing protein</fullName>
    </submittedName>
</protein>
<evidence type="ECO:0000259" key="3">
    <source>
        <dbReference type="SMART" id="SM01217"/>
    </source>
</evidence>
<dbReference type="InterPro" id="IPR002772">
    <property type="entry name" value="Glyco_hydro_3_C"/>
</dbReference>
<gene>
    <name evidence="4" type="ORF">ACFPZN_51140</name>
</gene>
<dbReference type="Gene3D" id="2.60.40.10">
    <property type="entry name" value="Immunoglobulins"/>
    <property type="match status" value="1"/>
</dbReference>
<keyword evidence="5" id="KW-1185">Reference proteome</keyword>
<dbReference type="SUPFAM" id="SSF52279">
    <property type="entry name" value="Beta-D-glucan exohydrolase, C-terminal domain"/>
    <property type="match status" value="1"/>
</dbReference>
<dbReference type="GO" id="GO:0016787">
    <property type="term" value="F:hydrolase activity"/>
    <property type="evidence" value="ECO:0007669"/>
    <property type="project" value="UniProtKB-KW"/>
</dbReference>
<dbReference type="EMBL" id="JBHSON010000133">
    <property type="protein sequence ID" value="MFC5754029.1"/>
    <property type="molecule type" value="Genomic_DNA"/>
</dbReference>